<sequence length="99" mass="11969">MTVFKGQVPEIKNLIKNYYVLETFILISFFIFYIEYLTYLIMTLFLQNKVKIQKMIPGTINDSKCRKFYSLSEYIRFKKYPNFIIENLGSLVYSTFPFR</sequence>
<keyword evidence="1" id="KW-1133">Transmembrane helix</keyword>
<organism evidence="2 3">
    <name type="scientific">Brachionus plicatilis</name>
    <name type="common">Marine rotifer</name>
    <name type="synonym">Brachionus muelleri</name>
    <dbReference type="NCBI Taxonomy" id="10195"/>
    <lineage>
        <taxon>Eukaryota</taxon>
        <taxon>Metazoa</taxon>
        <taxon>Spiralia</taxon>
        <taxon>Gnathifera</taxon>
        <taxon>Rotifera</taxon>
        <taxon>Eurotatoria</taxon>
        <taxon>Monogononta</taxon>
        <taxon>Pseudotrocha</taxon>
        <taxon>Ploima</taxon>
        <taxon>Brachionidae</taxon>
        <taxon>Brachionus</taxon>
    </lineage>
</organism>
<keyword evidence="1" id="KW-0472">Membrane</keyword>
<dbReference type="Proteomes" id="UP000276133">
    <property type="component" value="Unassembled WGS sequence"/>
</dbReference>
<gene>
    <name evidence="2" type="ORF">BpHYR1_051408</name>
</gene>
<evidence type="ECO:0000313" key="2">
    <source>
        <dbReference type="EMBL" id="RNA29846.1"/>
    </source>
</evidence>
<name>A0A3M7S214_BRAPC</name>
<dbReference type="EMBL" id="REGN01002158">
    <property type="protein sequence ID" value="RNA29846.1"/>
    <property type="molecule type" value="Genomic_DNA"/>
</dbReference>
<accession>A0A3M7S214</accession>
<reference evidence="2 3" key="1">
    <citation type="journal article" date="2018" name="Sci. Rep.">
        <title>Genomic signatures of local adaptation to the degree of environmental predictability in rotifers.</title>
        <authorList>
            <person name="Franch-Gras L."/>
            <person name="Hahn C."/>
            <person name="Garcia-Roger E.M."/>
            <person name="Carmona M.J."/>
            <person name="Serra M."/>
            <person name="Gomez A."/>
        </authorList>
    </citation>
    <scope>NUCLEOTIDE SEQUENCE [LARGE SCALE GENOMIC DNA]</scope>
    <source>
        <strain evidence="2">HYR1</strain>
    </source>
</reference>
<evidence type="ECO:0000313" key="3">
    <source>
        <dbReference type="Proteomes" id="UP000276133"/>
    </source>
</evidence>
<keyword evidence="3" id="KW-1185">Reference proteome</keyword>
<keyword evidence="1" id="KW-0812">Transmembrane</keyword>
<proteinExistence type="predicted"/>
<dbReference type="AlphaFoldDB" id="A0A3M7S214"/>
<comment type="caution">
    <text evidence="2">The sequence shown here is derived from an EMBL/GenBank/DDBJ whole genome shotgun (WGS) entry which is preliminary data.</text>
</comment>
<evidence type="ECO:0000256" key="1">
    <source>
        <dbReference type="SAM" id="Phobius"/>
    </source>
</evidence>
<feature type="transmembrane region" description="Helical" evidence="1">
    <location>
        <begin position="24"/>
        <end position="46"/>
    </location>
</feature>
<protein>
    <submittedName>
        <fullName evidence="2">Uncharacterized protein</fullName>
    </submittedName>
</protein>